<dbReference type="InterPro" id="IPR021327">
    <property type="entry name" value="DUF2934"/>
</dbReference>
<dbReference type="AlphaFoldDB" id="M5ESQ6"/>
<dbReference type="Pfam" id="PF11154">
    <property type="entry name" value="DUF2934"/>
    <property type="match status" value="1"/>
</dbReference>
<sequence length="72" mass="8032">MTDERQERIRRRAHAIWEQAGRPDGAHQRHWDQAAAEIDNEDSKPKAKAALKKSVAAKGGKSKDSKPKKAST</sequence>
<evidence type="ECO:0000313" key="2">
    <source>
        <dbReference type="EMBL" id="CCV07954.1"/>
    </source>
</evidence>
<gene>
    <name evidence="2" type="ORF">MESS2_650179</name>
</gene>
<evidence type="ECO:0000313" key="3">
    <source>
        <dbReference type="Proteomes" id="UP000012062"/>
    </source>
</evidence>
<comment type="caution">
    <text evidence="2">The sequence shown here is derived from an EMBL/GenBank/DDBJ whole genome shotgun (WGS) entry which is preliminary data.</text>
</comment>
<protein>
    <recommendedName>
        <fullName evidence="4">DUF2934 domain-containing protein</fullName>
    </recommendedName>
</protein>
<dbReference type="OrthoDB" id="9811127at2"/>
<organism evidence="2 3">
    <name type="scientific">Mesorhizobium metallidurans STM 2683</name>
    <dbReference type="NCBI Taxonomy" id="1297569"/>
    <lineage>
        <taxon>Bacteria</taxon>
        <taxon>Pseudomonadati</taxon>
        <taxon>Pseudomonadota</taxon>
        <taxon>Alphaproteobacteria</taxon>
        <taxon>Hyphomicrobiales</taxon>
        <taxon>Phyllobacteriaceae</taxon>
        <taxon>Mesorhizobium</taxon>
    </lineage>
</organism>
<dbReference type="Proteomes" id="UP000012062">
    <property type="component" value="Unassembled WGS sequence"/>
</dbReference>
<reference evidence="2 3" key="1">
    <citation type="submission" date="2013-02" db="EMBL/GenBank/DDBJ databases">
        <authorList>
            <person name="Genoscope - CEA"/>
        </authorList>
    </citation>
    <scope>NUCLEOTIDE SEQUENCE [LARGE SCALE GENOMIC DNA]</scope>
    <source>
        <strain evidence="2 3">STM 2683</strain>
    </source>
</reference>
<evidence type="ECO:0000256" key="1">
    <source>
        <dbReference type="SAM" id="MobiDB-lite"/>
    </source>
</evidence>
<feature type="region of interest" description="Disordered" evidence="1">
    <location>
        <begin position="1"/>
        <end position="72"/>
    </location>
</feature>
<accession>M5ESQ6</accession>
<name>M5ESQ6_9HYPH</name>
<proteinExistence type="predicted"/>
<keyword evidence="3" id="KW-1185">Reference proteome</keyword>
<dbReference type="RefSeq" id="WP_008876830.1">
    <property type="nucleotide sequence ID" value="NZ_CAUM01000134.1"/>
</dbReference>
<feature type="compositionally biased region" description="Basic and acidic residues" evidence="1">
    <location>
        <begin position="61"/>
        <end position="72"/>
    </location>
</feature>
<dbReference type="EMBL" id="CAUM01000134">
    <property type="protein sequence ID" value="CCV07954.1"/>
    <property type="molecule type" value="Genomic_DNA"/>
</dbReference>
<evidence type="ECO:0008006" key="4">
    <source>
        <dbReference type="Google" id="ProtNLM"/>
    </source>
</evidence>